<accession>A0AAV8RTL3</accession>
<evidence type="ECO:0000313" key="5">
    <source>
        <dbReference type="Proteomes" id="UP001222027"/>
    </source>
</evidence>
<keyword evidence="3" id="KW-1133">Transmembrane helix</keyword>
<feature type="region of interest" description="Disordered" evidence="2">
    <location>
        <begin position="20"/>
        <end position="54"/>
    </location>
</feature>
<reference evidence="4 5" key="1">
    <citation type="submission" date="2022-12" db="EMBL/GenBank/DDBJ databases">
        <title>Chromosome-scale assembly of the Ensete ventricosum genome.</title>
        <authorList>
            <person name="Dussert Y."/>
            <person name="Stocks J."/>
            <person name="Wendawek A."/>
            <person name="Woldeyes F."/>
            <person name="Nichols R.A."/>
            <person name="Borrell J.S."/>
        </authorList>
    </citation>
    <scope>NUCLEOTIDE SEQUENCE [LARGE SCALE GENOMIC DNA]</scope>
    <source>
        <strain evidence="5">cv. Maze</strain>
        <tissue evidence="4">Seeds</tissue>
    </source>
</reference>
<name>A0AAV8RTL3_ENSVE</name>
<dbReference type="PANTHER" id="PTHR43049">
    <property type="entry name" value="EARLY ENDOSOME ANTIGEN"/>
    <property type="match status" value="1"/>
</dbReference>
<organism evidence="4 5">
    <name type="scientific">Ensete ventricosum</name>
    <name type="common">Abyssinian banana</name>
    <name type="synonym">Musa ensete</name>
    <dbReference type="NCBI Taxonomy" id="4639"/>
    <lineage>
        <taxon>Eukaryota</taxon>
        <taxon>Viridiplantae</taxon>
        <taxon>Streptophyta</taxon>
        <taxon>Embryophyta</taxon>
        <taxon>Tracheophyta</taxon>
        <taxon>Spermatophyta</taxon>
        <taxon>Magnoliopsida</taxon>
        <taxon>Liliopsida</taxon>
        <taxon>Zingiberales</taxon>
        <taxon>Musaceae</taxon>
        <taxon>Ensete</taxon>
    </lineage>
</organism>
<feature type="coiled-coil region" evidence="1">
    <location>
        <begin position="93"/>
        <end position="127"/>
    </location>
</feature>
<feature type="compositionally biased region" description="Basic and acidic residues" evidence="2">
    <location>
        <begin position="20"/>
        <end position="30"/>
    </location>
</feature>
<evidence type="ECO:0000256" key="3">
    <source>
        <dbReference type="SAM" id="Phobius"/>
    </source>
</evidence>
<keyword evidence="3" id="KW-0472">Membrane</keyword>
<gene>
    <name evidence="4" type="ORF">OPV22_007741</name>
</gene>
<feature type="region of interest" description="Disordered" evidence="2">
    <location>
        <begin position="1357"/>
        <end position="1376"/>
    </location>
</feature>
<keyword evidence="1" id="KW-0175">Coiled coil</keyword>
<dbReference type="SUPFAM" id="SSF57997">
    <property type="entry name" value="Tropomyosin"/>
    <property type="match status" value="3"/>
</dbReference>
<sequence length="1446" mass="164800">MVIPVMAEDLHLNEIEVKLSGEVGENEKESSTNGDTDLPSKEGNKEEEESPSDGEYIKVEKEIWVDAKQSSHLLNLIMEVEENLIAVNHESGNSEANVNFMETKEKIKELKVQFETVLAKLSSSEAEKALLQSKFELTNDKLDKMNKHPKELELGQKLMKSQILEAEQKHTLQLESLQEALKATEMKHKELIDVRESFTGLSAELESSRRRIKALEEELLCSVGELHKAEETSKSSSLQAELESRKVLELEKMLEVAHVTAKEMEAQISNLQEELKELYEKIAEKKQVEQEFQSGSLELSKFQGKLEISKSEAAQLEQNLVSKDAAMHKLIEELNLHKVSEEQLRTNVIALENMLSASKEDLQTKLVNLEELELMLQEKVKEREMVEACFKDQKVQISSLRNDLSNLAVEKATLDSIVTELNTKLLEKEELHTKFEAKLNVADQDFKKTDSLLSQALSYKDDLEKKLELLEQLHHESRTATEAATKRNIELKDLVQASNVAEEGLRSQLKESEMRLASTEKRNMELEQQINLAEIRYLDAQSEIKELNEKITELTASLKEVDEENALSRRRFEGYDDRVDQLESSLSKSFSRNVELENELNDLMKNCAEHEEHATARHHHSLKLEGLVQSSHSRAEDAEKRAAELELLLETANYRMRELEQLLSITEAKHRDVEVESKQYSSKVSELVTELVAYQTQTQSLEAKLQAANEKERELTDILNIVTEERKKIEDLSINQGEKLYESENQIQILQNELEYLREKVEGVRKDLEDSSVREKELLDKLRYAGEQLGHHEKIVEEVTSRNVELNSLSESLVKDSELKLQEVEVSFKEKESEAKELHDKFKSLEEQLAFYKQQATEATESVSSLKAELEAGAVKLVSLENNVEELEQKVSEANLRGEQTISENELLVVTNSKLREELEAQQHEVDELKELLKSIHAEKEATDEQLASHASTIVQLTDEHSRGLELQFATESRLKENEAKLHEAIEKYKQREMQARELNEKLLALETQLRNREEQASLSAIFATSQKGKLEEALCKIQDLDELVEQLKAKSDQLRTENEGLARQNARFSEELAAYETKMNELQVELNAAVTEKEDISLQLVASKKEMMDLVQLHNSDKEKLQSQITSVMEENNMVSGMYQKATKELESTIVHLEEKLSEQKAREDSLNSLAENLKAQLAEKSLMQSQIPELEQKLLSAEKTYIQEIESMATAAAQKDAVLSAKLGEHTSVLQERDALDQQLSQVMLELDLAQRTIIEQKELDSVKELARQASMKQSLDALESKNQQATLVEQQVEGLQQKLQEVEAHYKEKVIEENTKLALVEVELNELRLKQSQTTEMERKIAELENTLHLVRTSTEEVKNETSQAEMQDAIEVKSRDLGLDTSTLSKRKSKKRSDRVHHDTNTATVNPNAKVAPERSGAMAFKFILGVALVSMIIGVIVGKRY</sequence>
<dbReference type="EMBL" id="JAQQAF010000002">
    <property type="protein sequence ID" value="KAJ8506855.1"/>
    <property type="molecule type" value="Genomic_DNA"/>
</dbReference>
<feature type="compositionally biased region" description="Basic residues" evidence="2">
    <location>
        <begin position="1389"/>
        <end position="1399"/>
    </location>
</feature>
<feature type="transmembrane region" description="Helical" evidence="3">
    <location>
        <begin position="1423"/>
        <end position="1443"/>
    </location>
</feature>
<proteinExistence type="predicted"/>
<protein>
    <submittedName>
        <fullName evidence="4">Uncharacterized protein</fullName>
    </submittedName>
</protein>
<keyword evidence="5" id="KW-1185">Reference proteome</keyword>
<feature type="coiled-coil region" evidence="1">
    <location>
        <begin position="814"/>
        <end position="946"/>
    </location>
</feature>
<feature type="coiled-coil region" evidence="1">
    <location>
        <begin position="1144"/>
        <end position="1178"/>
    </location>
</feature>
<feature type="coiled-coil region" evidence="1">
    <location>
        <begin position="453"/>
        <end position="767"/>
    </location>
</feature>
<dbReference type="PANTHER" id="PTHR43049:SF1">
    <property type="entry name" value="EARLY ENDOSOME ANTIGEN"/>
    <property type="match status" value="1"/>
</dbReference>
<dbReference type="Proteomes" id="UP001222027">
    <property type="component" value="Unassembled WGS sequence"/>
</dbReference>
<evidence type="ECO:0000256" key="1">
    <source>
        <dbReference type="SAM" id="Coils"/>
    </source>
</evidence>
<feature type="region of interest" description="Disordered" evidence="2">
    <location>
        <begin position="1385"/>
        <end position="1412"/>
    </location>
</feature>
<evidence type="ECO:0000313" key="4">
    <source>
        <dbReference type="EMBL" id="KAJ8506855.1"/>
    </source>
</evidence>
<comment type="caution">
    <text evidence="4">The sequence shown here is derived from an EMBL/GenBank/DDBJ whole genome shotgun (WGS) entry which is preliminary data.</text>
</comment>
<feature type="coiled-coil region" evidence="1">
    <location>
        <begin position="972"/>
        <end position="1100"/>
    </location>
</feature>
<evidence type="ECO:0000256" key="2">
    <source>
        <dbReference type="SAM" id="MobiDB-lite"/>
    </source>
</evidence>
<feature type="coiled-coil region" evidence="1">
    <location>
        <begin position="167"/>
        <end position="382"/>
    </location>
</feature>
<keyword evidence="3" id="KW-0812">Transmembrane</keyword>